<sequence>MKYWFFVFVCILSFVGCQNVEQPKKPKNLISKEKMVDILTESYMANAARSVNNQTIIERGVVLDSLIYGNFGVDSLQFAESNAFYAADINTYMEIFQKVESRLAAKQQKMDSLRQVKRALKDSISTKDFEEINEAEPLKDSLI</sequence>
<keyword evidence="1" id="KW-0175">Coiled coil</keyword>
<proteinExistence type="predicted"/>
<dbReference type="Proteomes" id="UP001139461">
    <property type="component" value="Unassembled WGS sequence"/>
</dbReference>
<feature type="coiled-coil region" evidence="1">
    <location>
        <begin position="96"/>
        <end position="123"/>
    </location>
</feature>
<evidence type="ECO:0000259" key="2">
    <source>
        <dbReference type="Pfam" id="PF14129"/>
    </source>
</evidence>
<name>A0A9X1QTA9_9FLAO</name>
<dbReference type="PROSITE" id="PS51257">
    <property type="entry name" value="PROKAR_LIPOPROTEIN"/>
    <property type="match status" value="1"/>
</dbReference>
<reference evidence="3" key="1">
    <citation type="submission" date="2021-09" db="EMBL/GenBank/DDBJ databases">
        <title>Genome of Aequorivita sp. strain F47161.</title>
        <authorList>
            <person name="Wang Y."/>
        </authorList>
    </citation>
    <scope>NUCLEOTIDE SEQUENCE</scope>
    <source>
        <strain evidence="3">F47161</strain>
    </source>
</reference>
<dbReference type="Pfam" id="PF14129">
    <property type="entry name" value="DUF4296"/>
    <property type="match status" value="1"/>
</dbReference>
<accession>A0A9X1QTA9</accession>
<gene>
    <name evidence="3" type="ORF">K8089_03075</name>
</gene>
<organism evidence="3 4">
    <name type="scientific">Aequorivita vitellina</name>
    <dbReference type="NCBI Taxonomy" id="2874475"/>
    <lineage>
        <taxon>Bacteria</taxon>
        <taxon>Pseudomonadati</taxon>
        <taxon>Bacteroidota</taxon>
        <taxon>Flavobacteriia</taxon>
        <taxon>Flavobacteriales</taxon>
        <taxon>Flavobacteriaceae</taxon>
        <taxon>Aequorivita</taxon>
    </lineage>
</organism>
<evidence type="ECO:0000313" key="4">
    <source>
        <dbReference type="Proteomes" id="UP001139461"/>
    </source>
</evidence>
<protein>
    <submittedName>
        <fullName evidence="3">DUF4296 domain-containing protein</fullName>
    </submittedName>
</protein>
<dbReference type="EMBL" id="JAIRBA010000004">
    <property type="protein sequence ID" value="MCG2417990.1"/>
    <property type="molecule type" value="Genomic_DNA"/>
</dbReference>
<comment type="caution">
    <text evidence="3">The sequence shown here is derived from an EMBL/GenBank/DDBJ whole genome shotgun (WGS) entry which is preliminary data.</text>
</comment>
<dbReference type="AlphaFoldDB" id="A0A9X1QTA9"/>
<dbReference type="RefSeq" id="WP_237601803.1">
    <property type="nucleotide sequence ID" value="NZ_JAIRBA010000004.1"/>
</dbReference>
<feature type="domain" description="DUF4296" evidence="2">
    <location>
        <begin position="26"/>
        <end position="108"/>
    </location>
</feature>
<evidence type="ECO:0000256" key="1">
    <source>
        <dbReference type="SAM" id="Coils"/>
    </source>
</evidence>
<evidence type="ECO:0000313" key="3">
    <source>
        <dbReference type="EMBL" id="MCG2417990.1"/>
    </source>
</evidence>
<keyword evidence="4" id="KW-1185">Reference proteome</keyword>
<dbReference type="InterPro" id="IPR025381">
    <property type="entry name" value="DUF4296"/>
</dbReference>